<reference evidence="1" key="3">
    <citation type="submission" date="2020-02" db="EMBL/GenBank/DDBJ databases">
        <authorList>
            <person name="Sarangi A.N."/>
            <person name="Ghosh S."/>
            <person name="Mukherjee M."/>
            <person name="Tripathy S."/>
        </authorList>
    </citation>
    <scope>NUCLEOTIDE SEQUENCE</scope>
    <source>
        <strain evidence="1">BDU141951</strain>
    </source>
</reference>
<sequence length="226" mass="26300">MTPYLDAIQHLYSAQADPEAAVPMKKYMRNQFEFLGIKTPATKALFKQLVANHGLPPLDQLDAIVRTLWSWPEREYQYLALNFLDKYQKQLTPDWVPLLEYLVTTKSWWDTVDAIANHNVGKLLQKYPEIRDRTLTPWRQSDHIWLRRTTILFQLGYKAETDVPLLWAIVAENQASDEFFIQKAIGWALREYSKTDADAVKALVAATQLAPLSRREALKWLNRKAQ</sequence>
<dbReference type="SUPFAM" id="SSF48371">
    <property type="entry name" value="ARM repeat"/>
    <property type="match status" value="1"/>
</dbReference>
<accession>A0A0C1UR25</accession>
<proteinExistence type="predicted"/>
<dbReference type="InterPro" id="IPR016024">
    <property type="entry name" value="ARM-type_fold"/>
</dbReference>
<dbReference type="Gene3D" id="1.25.40.290">
    <property type="entry name" value="ARM repeat domains"/>
    <property type="match status" value="1"/>
</dbReference>
<dbReference type="EMBL" id="JTHE02000003">
    <property type="protein sequence ID" value="NEV68364.1"/>
    <property type="molecule type" value="Genomic_DNA"/>
</dbReference>
<dbReference type="CDD" id="cd07064">
    <property type="entry name" value="AlkD_like_1"/>
    <property type="match status" value="1"/>
</dbReference>
<dbReference type="Pfam" id="PF08713">
    <property type="entry name" value="DNA_alkylation"/>
    <property type="match status" value="1"/>
</dbReference>
<protein>
    <submittedName>
        <fullName evidence="1">DNA alkylation repair protein</fullName>
    </submittedName>
</protein>
<evidence type="ECO:0000313" key="1">
    <source>
        <dbReference type="EMBL" id="NEV68364.1"/>
    </source>
</evidence>
<reference evidence="1" key="2">
    <citation type="journal article" date="2015" name="Genome Announc.">
        <title>Draft Genome Sequence of Filamentous Marine Cyanobacterium Lyngbya confervoides Strain BDU141951.</title>
        <authorList>
            <person name="Chandrababunaidu M.M."/>
            <person name="Sen D."/>
            <person name="Tripathy S."/>
        </authorList>
    </citation>
    <scope>NUCLEOTIDE SEQUENCE</scope>
    <source>
        <strain evidence="1">BDU141951</strain>
    </source>
</reference>
<dbReference type="Gene3D" id="1.20.1660.10">
    <property type="entry name" value="Hypothetical protein (EF3068)"/>
    <property type="match status" value="1"/>
</dbReference>
<name>A0A0C1UR25_9CYAN</name>
<dbReference type="AlphaFoldDB" id="A0A0C1UR25"/>
<comment type="caution">
    <text evidence="1">The sequence shown here is derived from an EMBL/GenBank/DDBJ whole genome shotgun (WGS) entry which is preliminary data.</text>
</comment>
<dbReference type="PANTHER" id="PTHR34070:SF1">
    <property type="entry name" value="DNA ALKYLATION REPAIR PROTEIN"/>
    <property type="match status" value="1"/>
</dbReference>
<reference evidence="1" key="1">
    <citation type="submission" date="2014-11" db="EMBL/GenBank/DDBJ databases">
        <authorList>
            <person name="Malar M.C."/>
            <person name="Sen D."/>
            <person name="Tripathy S."/>
        </authorList>
    </citation>
    <scope>NUCLEOTIDE SEQUENCE</scope>
    <source>
        <strain evidence="1">BDU141951</strain>
    </source>
</reference>
<gene>
    <name evidence="1" type="ORF">QQ91_014715</name>
</gene>
<dbReference type="PANTHER" id="PTHR34070">
    <property type="entry name" value="ARMADILLO-TYPE FOLD"/>
    <property type="match status" value="1"/>
</dbReference>
<dbReference type="InterPro" id="IPR014825">
    <property type="entry name" value="DNA_alkylation"/>
</dbReference>
<organism evidence="1">
    <name type="scientific">Lyngbya confervoides BDU141951</name>
    <dbReference type="NCBI Taxonomy" id="1574623"/>
    <lineage>
        <taxon>Bacteria</taxon>
        <taxon>Bacillati</taxon>
        <taxon>Cyanobacteriota</taxon>
        <taxon>Cyanophyceae</taxon>
        <taxon>Oscillatoriophycideae</taxon>
        <taxon>Oscillatoriales</taxon>
        <taxon>Microcoleaceae</taxon>
        <taxon>Lyngbya</taxon>
    </lineage>
</organism>